<protein>
    <recommendedName>
        <fullName evidence="3">ornithine aminotransferase</fullName>
        <ecNumber evidence="3">2.6.1.13</ecNumber>
    </recommendedName>
    <alternativeName>
        <fullName evidence="7">Ornithine--oxo-acid aminotransferase</fullName>
    </alternativeName>
</protein>
<keyword evidence="6 8" id="KW-0663">Pyridoxal phosphate</keyword>
<dbReference type="CDD" id="cd00610">
    <property type="entry name" value="OAT_like"/>
    <property type="match status" value="1"/>
</dbReference>
<dbReference type="GO" id="GO:0030170">
    <property type="term" value="F:pyridoxal phosphate binding"/>
    <property type="evidence" value="ECO:0007669"/>
    <property type="project" value="InterPro"/>
</dbReference>
<dbReference type="PIRSF" id="PIRSF000521">
    <property type="entry name" value="Transaminase_4ab_Lys_Orn"/>
    <property type="match status" value="1"/>
</dbReference>
<organism evidence="9">
    <name type="scientific">uncultured gamma proteobacterium HF0770_09E07</name>
    <dbReference type="NCBI Taxonomy" id="723576"/>
    <lineage>
        <taxon>Bacteria</taxon>
        <taxon>Pseudomonadati</taxon>
        <taxon>Pseudomonadota</taxon>
        <taxon>Gammaproteobacteria</taxon>
        <taxon>environmental samples</taxon>
    </lineage>
</organism>
<comment type="pathway">
    <text evidence="2">Amino-acid biosynthesis; L-proline biosynthesis; L-glutamate 5-semialdehyde from L-ornithine: step 1/1.</text>
</comment>
<evidence type="ECO:0000256" key="5">
    <source>
        <dbReference type="ARBA" id="ARBA00022679"/>
    </source>
</evidence>
<dbReference type="Pfam" id="PF00202">
    <property type="entry name" value="Aminotran_3"/>
    <property type="match status" value="1"/>
</dbReference>
<evidence type="ECO:0000256" key="4">
    <source>
        <dbReference type="ARBA" id="ARBA00022576"/>
    </source>
</evidence>
<evidence type="ECO:0000256" key="3">
    <source>
        <dbReference type="ARBA" id="ARBA00012924"/>
    </source>
</evidence>
<dbReference type="GO" id="GO:0055129">
    <property type="term" value="P:L-proline biosynthetic process"/>
    <property type="evidence" value="ECO:0007669"/>
    <property type="project" value="UniProtKB-UniPathway"/>
</dbReference>
<comment type="similarity">
    <text evidence="8">Belongs to the class-III pyridoxal-phosphate-dependent aminotransferase family.</text>
</comment>
<dbReference type="InterPro" id="IPR015422">
    <property type="entry name" value="PyrdxlP-dep_Trfase_small"/>
</dbReference>
<dbReference type="PANTHER" id="PTHR11986:SF18">
    <property type="entry name" value="ORNITHINE AMINOTRANSFERASE, MITOCHONDRIAL"/>
    <property type="match status" value="1"/>
</dbReference>
<dbReference type="Gene3D" id="3.40.640.10">
    <property type="entry name" value="Type I PLP-dependent aspartate aminotransferase-like (Major domain)"/>
    <property type="match status" value="1"/>
</dbReference>
<dbReference type="InterPro" id="IPR015424">
    <property type="entry name" value="PyrdxlP-dep_Trfase"/>
</dbReference>
<accession>E7C6R6</accession>
<dbReference type="GO" id="GO:0042802">
    <property type="term" value="F:identical protein binding"/>
    <property type="evidence" value="ECO:0007669"/>
    <property type="project" value="TreeGrafter"/>
</dbReference>
<dbReference type="InterPro" id="IPR015421">
    <property type="entry name" value="PyrdxlP-dep_Trfase_major"/>
</dbReference>
<evidence type="ECO:0000256" key="1">
    <source>
        <dbReference type="ARBA" id="ARBA00001933"/>
    </source>
</evidence>
<dbReference type="SUPFAM" id="SSF53383">
    <property type="entry name" value="PLP-dependent transferases"/>
    <property type="match status" value="1"/>
</dbReference>
<dbReference type="InterPro" id="IPR010164">
    <property type="entry name" value="Orn_aminotrans"/>
</dbReference>
<evidence type="ECO:0000256" key="7">
    <source>
        <dbReference type="ARBA" id="ARBA00030587"/>
    </source>
</evidence>
<evidence type="ECO:0000256" key="2">
    <source>
        <dbReference type="ARBA" id="ARBA00004998"/>
    </source>
</evidence>
<dbReference type="AlphaFoldDB" id="E7C6R6"/>
<dbReference type="Gene3D" id="3.90.1150.10">
    <property type="entry name" value="Aspartate Aminotransferase, domain 1"/>
    <property type="match status" value="1"/>
</dbReference>
<dbReference type="EMBL" id="GU568006">
    <property type="protein sequence ID" value="ADI23140.1"/>
    <property type="molecule type" value="Genomic_DNA"/>
</dbReference>
<dbReference type="EC" id="2.6.1.13" evidence="3"/>
<keyword evidence="4 9" id="KW-0032">Aminotransferase</keyword>
<dbReference type="InterPro" id="IPR005814">
    <property type="entry name" value="Aminotrans_3"/>
</dbReference>
<evidence type="ECO:0000256" key="8">
    <source>
        <dbReference type="RuleBase" id="RU003560"/>
    </source>
</evidence>
<reference evidence="9" key="1">
    <citation type="submission" date="2010-01" db="EMBL/GenBank/DDBJ databases">
        <title>Genome fragments of uncultured bacteria from the North Pacific subtropical Gyre.</title>
        <authorList>
            <person name="Pham V.D."/>
            <person name="Delong E.F."/>
        </authorList>
    </citation>
    <scope>NUCLEOTIDE SEQUENCE</scope>
</reference>
<sequence>MVDDIQKNLIKKELIFGPDNYKPLPVVLSKAKGVWAWDVNDKKYLDMMSGYSAVSHGHAHPKLLKVFHEQSSRLSLTSRAFYTDTLGPYLETITRLSNFDMALPMNSGAEAVETSIKASRRWAYRTKNVESNKAEIIVADGNFHGRTTTIISFSSDSNSKDDFGPHTPGFVSVEYGSSEAIEKAINENTAAVLIEPIQGEGGIIVPPENYLPEVRKICTKHNVLMIMDEIQSGLGRTGKMFAFQHSNIQPDGLILGKALGGGFMPVSCFLSSKEVMQWMNPGSHGSTFGGNPLAAAIAKRSLELLEEENLIENSRVMGNFFKESLINMNSSVIKEVRGKGLWLGVEIDPNFISGKELSEIFLNEGILCKETHETTIRFAPPLVIKKEEIEWALEIIKKVFTQISN</sequence>
<dbReference type="InterPro" id="IPR050103">
    <property type="entry name" value="Class-III_PLP-dep_AT"/>
</dbReference>
<keyword evidence="5 9" id="KW-0808">Transferase</keyword>
<proteinExistence type="inferred from homology"/>
<dbReference type="PANTHER" id="PTHR11986">
    <property type="entry name" value="AMINOTRANSFERASE CLASS III"/>
    <property type="match status" value="1"/>
</dbReference>
<dbReference type="GO" id="GO:0004587">
    <property type="term" value="F:ornithine aminotransferase activity"/>
    <property type="evidence" value="ECO:0007669"/>
    <property type="project" value="UniProtKB-EC"/>
</dbReference>
<comment type="cofactor">
    <cofactor evidence="1">
        <name>pyridoxal 5'-phosphate</name>
        <dbReference type="ChEBI" id="CHEBI:597326"/>
    </cofactor>
</comment>
<evidence type="ECO:0000313" key="9">
    <source>
        <dbReference type="EMBL" id="ADI23140.1"/>
    </source>
</evidence>
<dbReference type="NCBIfam" id="TIGR01885">
    <property type="entry name" value="Orn_aminotrans"/>
    <property type="match status" value="1"/>
</dbReference>
<dbReference type="InterPro" id="IPR049704">
    <property type="entry name" value="Aminotrans_3_PPA_site"/>
</dbReference>
<evidence type="ECO:0000256" key="6">
    <source>
        <dbReference type="ARBA" id="ARBA00022898"/>
    </source>
</evidence>
<name>E7C6R6_9GAMM</name>
<dbReference type="FunFam" id="3.40.640.10:FF:000011">
    <property type="entry name" value="Ornithine aminotransferase"/>
    <property type="match status" value="1"/>
</dbReference>
<dbReference type="PROSITE" id="PS00600">
    <property type="entry name" value="AA_TRANSFER_CLASS_3"/>
    <property type="match status" value="1"/>
</dbReference>
<dbReference type="UniPathway" id="UPA00098">
    <property type="reaction ID" value="UER00358"/>
</dbReference>